<evidence type="ECO:0000313" key="2">
    <source>
        <dbReference type="EMBL" id="MTV47650.1"/>
    </source>
</evidence>
<dbReference type="InterPro" id="IPR005531">
    <property type="entry name" value="Asp23"/>
</dbReference>
<proteinExistence type="inferred from homology"/>
<reference evidence="2 3" key="1">
    <citation type="submission" date="2019-11" db="EMBL/GenBank/DDBJ databases">
        <title>Whole-genome sequence of a the green, strictly anaerobic photosynthetic bacterium Heliobacillus mobilis DSM 6151.</title>
        <authorList>
            <person name="Kyndt J.A."/>
            <person name="Meyer T.E."/>
        </authorList>
    </citation>
    <scope>NUCLEOTIDE SEQUENCE [LARGE SCALE GENOMIC DNA]</scope>
    <source>
        <strain evidence="2 3">DSM 6151</strain>
    </source>
</reference>
<dbReference type="Proteomes" id="UP000430670">
    <property type="component" value="Unassembled WGS sequence"/>
</dbReference>
<gene>
    <name evidence="2" type="ORF">GJ688_01475</name>
</gene>
<dbReference type="Pfam" id="PF03780">
    <property type="entry name" value="Asp23"/>
    <property type="match status" value="1"/>
</dbReference>
<dbReference type="PANTHER" id="PTHR34297:SF2">
    <property type="entry name" value="ASP23_GLS24 FAMILY ENVELOPE STRESS RESPONSE PROTEIN"/>
    <property type="match status" value="1"/>
</dbReference>
<dbReference type="EMBL" id="WNKU01000001">
    <property type="protein sequence ID" value="MTV47650.1"/>
    <property type="molecule type" value="Genomic_DNA"/>
</dbReference>
<dbReference type="AlphaFoldDB" id="A0A6I3SF87"/>
<sequence>MTKMTVKNASDFGRVTIADDVIANIAGQAVAECYGLVGMVAKSPLAGISVKRGDNTARGIDVTAFDDFSVTLDLHVLVAYGVRIPEVARTVMERVKISVENQLGLTVREVNVHVQGIKVAD</sequence>
<evidence type="ECO:0000313" key="3">
    <source>
        <dbReference type="Proteomes" id="UP000430670"/>
    </source>
</evidence>
<comment type="similarity">
    <text evidence="1">Belongs to the asp23 family.</text>
</comment>
<evidence type="ECO:0000256" key="1">
    <source>
        <dbReference type="ARBA" id="ARBA00005721"/>
    </source>
</evidence>
<accession>A0A6I3SF87</accession>
<organism evidence="2 3">
    <name type="scientific">Heliobacterium mobile</name>
    <name type="common">Heliobacillus mobilis</name>
    <dbReference type="NCBI Taxonomy" id="28064"/>
    <lineage>
        <taxon>Bacteria</taxon>
        <taxon>Bacillati</taxon>
        <taxon>Bacillota</taxon>
        <taxon>Clostridia</taxon>
        <taxon>Eubacteriales</taxon>
        <taxon>Heliobacteriaceae</taxon>
        <taxon>Heliobacterium</taxon>
    </lineage>
</organism>
<comment type="caution">
    <text evidence="2">The sequence shown here is derived from an EMBL/GenBank/DDBJ whole genome shotgun (WGS) entry which is preliminary data.</text>
</comment>
<name>A0A6I3SF87_HELMO</name>
<keyword evidence="3" id="KW-1185">Reference proteome</keyword>
<protein>
    <submittedName>
        <fullName evidence="2">Asp23/Gls24 family envelope stress response protein</fullName>
    </submittedName>
</protein>
<dbReference type="PANTHER" id="PTHR34297">
    <property type="entry name" value="HYPOTHETICAL CYTOSOLIC PROTEIN-RELATED"/>
    <property type="match status" value="1"/>
</dbReference>